<evidence type="ECO:0000256" key="3">
    <source>
        <dbReference type="ARBA" id="ARBA00006220"/>
    </source>
</evidence>
<dbReference type="GeneID" id="100898282"/>
<comment type="similarity">
    <text evidence="3">Belongs to the PPase family.</text>
</comment>
<dbReference type="InterPro" id="IPR036649">
    <property type="entry name" value="Pyrophosphatase_sf"/>
</dbReference>
<evidence type="ECO:0000256" key="7">
    <source>
        <dbReference type="ARBA" id="ARBA00022801"/>
    </source>
</evidence>
<keyword evidence="7" id="KW-0378">Hydrolase</keyword>
<dbReference type="CDD" id="cd00412">
    <property type="entry name" value="pyrophosphatase"/>
    <property type="match status" value="1"/>
</dbReference>
<sequence length="336" mass="37763">MFRRGLSSCLQTVRSSAALTRARVVCKVKTTSKRSFPVTYRNFASMPKYSIVERGTENTPSYRLFIQDESGQALSPFHDIPLFADSDKKIYNMVVEVPRWSNAKMEIATGEPLNPIKQDTKNNKLRFVKNPFPHHGYIWNYGAIPQTWEDPGKVDHNTNCKGDNDPIDVCEIGHRVANRGDVIQVKALGILALIDEGETDWKVIAIDVLDPLASKLNNIQDVEQHCPGLLKATVEWFKIYKIPDGKPANQFAFDGEVKDRDFAESIIKETHSYWTDLIAKPDPKINCAAVRVPGPSGISPEEASSIVESSPIYVPNPVSDSLVDKWYYLNDKLELV</sequence>
<dbReference type="SUPFAM" id="SSF50324">
    <property type="entry name" value="Inorganic pyrophosphatase"/>
    <property type="match status" value="1"/>
</dbReference>
<keyword evidence="6" id="KW-0479">Metal-binding</keyword>
<dbReference type="FunFam" id="3.90.80.10:FF:000004">
    <property type="entry name" value="Inorganic pyrophosphatase"/>
    <property type="match status" value="1"/>
</dbReference>
<evidence type="ECO:0000256" key="4">
    <source>
        <dbReference type="ARBA" id="ARBA00012146"/>
    </source>
</evidence>
<evidence type="ECO:0000313" key="12">
    <source>
        <dbReference type="RefSeq" id="XP_018495942.1"/>
    </source>
</evidence>
<dbReference type="CTD" id="37922"/>
<comment type="subcellular location">
    <subcellularLocation>
        <location evidence="2">Cytoplasm</location>
    </subcellularLocation>
</comment>
<name>A0AAJ7L4Y6_9ACAR</name>
<dbReference type="InterPro" id="IPR008162">
    <property type="entry name" value="Pyrophosphatase"/>
</dbReference>
<evidence type="ECO:0000256" key="1">
    <source>
        <dbReference type="ARBA" id="ARBA00001946"/>
    </source>
</evidence>
<dbReference type="GO" id="GO:0005737">
    <property type="term" value="C:cytoplasm"/>
    <property type="evidence" value="ECO:0007669"/>
    <property type="project" value="UniProtKB-SubCell"/>
</dbReference>
<protein>
    <recommendedName>
        <fullName evidence="10">Inorganic pyrophosphatase</fullName>
        <ecNumber evidence="4">3.6.1.1</ecNumber>
    </recommendedName>
    <alternativeName>
        <fullName evidence="9">Pyrophosphate phospho-hydrolase</fullName>
    </alternativeName>
</protein>
<dbReference type="AlphaFoldDB" id="A0AAJ7L4Y6"/>
<organism evidence="11 12">
    <name type="scientific">Galendromus occidentalis</name>
    <name type="common">western predatory mite</name>
    <dbReference type="NCBI Taxonomy" id="34638"/>
    <lineage>
        <taxon>Eukaryota</taxon>
        <taxon>Metazoa</taxon>
        <taxon>Ecdysozoa</taxon>
        <taxon>Arthropoda</taxon>
        <taxon>Chelicerata</taxon>
        <taxon>Arachnida</taxon>
        <taxon>Acari</taxon>
        <taxon>Parasitiformes</taxon>
        <taxon>Mesostigmata</taxon>
        <taxon>Gamasina</taxon>
        <taxon>Phytoseioidea</taxon>
        <taxon>Phytoseiidae</taxon>
        <taxon>Typhlodrominae</taxon>
        <taxon>Galendromus</taxon>
    </lineage>
</organism>
<keyword evidence="11" id="KW-1185">Reference proteome</keyword>
<dbReference type="GO" id="GO:0006796">
    <property type="term" value="P:phosphate-containing compound metabolic process"/>
    <property type="evidence" value="ECO:0007669"/>
    <property type="project" value="InterPro"/>
</dbReference>
<dbReference type="GO" id="GO:0004427">
    <property type="term" value="F:inorganic diphosphate phosphatase activity"/>
    <property type="evidence" value="ECO:0007669"/>
    <property type="project" value="UniProtKB-EC"/>
</dbReference>
<dbReference type="RefSeq" id="XP_018495942.1">
    <property type="nucleotide sequence ID" value="XM_018640426.1"/>
</dbReference>
<evidence type="ECO:0000256" key="2">
    <source>
        <dbReference type="ARBA" id="ARBA00004496"/>
    </source>
</evidence>
<dbReference type="KEGG" id="goe:100898282"/>
<evidence type="ECO:0000256" key="5">
    <source>
        <dbReference type="ARBA" id="ARBA00022490"/>
    </source>
</evidence>
<gene>
    <name evidence="12" type="primary">LOC100898282</name>
</gene>
<keyword evidence="5" id="KW-0963">Cytoplasm</keyword>
<dbReference type="Proteomes" id="UP000694867">
    <property type="component" value="Unplaced"/>
</dbReference>
<evidence type="ECO:0000313" key="11">
    <source>
        <dbReference type="Proteomes" id="UP000694867"/>
    </source>
</evidence>
<dbReference type="PROSITE" id="PS00387">
    <property type="entry name" value="PPASE"/>
    <property type="match status" value="1"/>
</dbReference>
<reference evidence="12" key="1">
    <citation type="submission" date="2025-08" db="UniProtKB">
        <authorList>
            <consortium name="RefSeq"/>
        </authorList>
    </citation>
    <scope>IDENTIFICATION</scope>
</reference>
<dbReference type="PANTHER" id="PTHR10286">
    <property type="entry name" value="INORGANIC PYROPHOSPHATASE"/>
    <property type="match status" value="1"/>
</dbReference>
<evidence type="ECO:0000256" key="9">
    <source>
        <dbReference type="ARBA" id="ARBA00032535"/>
    </source>
</evidence>
<comment type="cofactor">
    <cofactor evidence="1">
        <name>Mg(2+)</name>
        <dbReference type="ChEBI" id="CHEBI:18420"/>
    </cofactor>
</comment>
<keyword evidence="8" id="KW-0460">Magnesium</keyword>
<dbReference type="GO" id="GO:0000287">
    <property type="term" value="F:magnesium ion binding"/>
    <property type="evidence" value="ECO:0007669"/>
    <property type="project" value="InterPro"/>
</dbReference>
<dbReference type="EC" id="3.6.1.1" evidence="4"/>
<dbReference type="Pfam" id="PF00719">
    <property type="entry name" value="Pyrophosphatase"/>
    <property type="match status" value="1"/>
</dbReference>
<proteinExistence type="inferred from homology"/>
<dbReference type="Gene3D" id="3.90.80.10">
    <property type="entry name" value="Inorganic pyrophosphatase"/>
    <property type="match status" value="1"/>
</dbReference>
<accession>A0AAJ7L4Y6</accession>
<evidence type="ECO:0000256" key="10">
    <source>
        <dbReference type="ARBA" id="ARBA00040300"/>
    </source>
</evidence>
<evidence type="ECO:0000256" key="6">
    <source>
        <dbReference type="ARBA" id="ARBA00022723"/>
    </source>
</evidence>
<evidence type="ECO:0000256" key="8">
    <source>
        <dbReference type="ARBA" id="ARBA00022842"/>
    </source>
</evidence>